<feature type="transmembrane region" description="Helical" evidence="6">
    <location>
        <begin position="258"/>
        <end position="278"/>
    </location>
</feature>
<dbReference type="PANTHER" id="PTHR30250">
    <property type="entry name" value="PST FAMILY PREDICTED COLANIC ACID TRANSPORTER"/>
    <property type="match status" value="1"/>
</dbReference>
<feature type="transmembrane region" description="Helical" evidence="6">
    <location>
        <begin position="185"/>
        <end position="206"/>
    </location>
</feature>
<accession>A0A0R2BLS2</accession>
<reference evidence="7 8" key="1">
    <citation type="journal article" date="2015" name="Genome Announc.">
        <title>Expanding the biotechnology potential of lactobacilli through comparative genomics of 213 strains and associated genera.</title>
        <authorList>
            <person name="Sun Z."/>
            <person name="Harris H.M."/>
            <person name="McCann A."/>
            <person name="Guo C."/>
            <person name="Argimon S."/>
            <person name="Zhang W."/>
            <person name="Yang X."/>
            <person name="Jeffery I.B."/>
            <person name="Cooney J.C."/>
            <person name="Kagawa T.F."/>
            <person name="Liu W."/>
            <person name="Song Y."/>
            <person name="Salvetti E."/>
            <person name="Wrobel A."/>
            <person name="Rasinkangas P."/>
            <person name="Parkhill J."/>
            <person name="Rea M.C."/>
            <person name="O'Sullivan O."/>
            <person name="Ritari J."/>
            <person name="Douillard F.P."/>
            <person name="Paul Ross R."/>
            <person name="Yang R."/>
            <person name="Briner A.E."/>
            <person name="Felis G.E."/>
            <person name="de Vos W.M."/>
            <person name="Barrangou R."/>
            <person name="Klaenhammer T.R."/>
            <person name="Caufield P.W."/>
            <person name="Cui Y."/>
            <person name="Zhang H."/>
            <person name="O'Toole P.W."/>
        </authorList>
    </citation>
    <scope>NUCLEOTIDE SEQUENCE [LARGE SCALE GENOMIC DNA]</scope>
    <source>
        <strain evidence="7 8">DSM 20335</strain>
    </source>
</reference>
<evidence type="ECO:0000256" key="6">
    <source>
        <dbReference type="SAM" id="Phobius"/>
    </source>
</evidence>
<dbReference type="InterPro" id="IPR024923">
    <property type="entry name" value="PG_synth_SpoVB"/>
</dbReference>
<dbReference type="OrthoDB" id="9775950at2"/>
<dbReference type="InterPro" id="IPR050833">
    <property type="entry name" value="Poly_Biosynth_Transport"/>
</dbReference>
<dbReference type="InterPro" id="IPR002797">
    <property type="entry name" value="Polysacc_synth"/>
</dbReference>
<proteinExistence type="predicted"/>
<comment type="caution">
    <text evidence="7">The sequence shown here is derived from an EMBL/GenBank/DDBJ whole genome shotgun (WGS) entry which is preliminary data.</text>
</comment>
<keyword evidence="3 6" id="KW-0812">Transmembrane</keyword>
<feature type="transmembrane region" description="Helical" evidence="6">
    <location>
        <begin position="212"/>
        <end position="230"/>
    </location>
</feature>
<organism evidence="7 8">
    <name type="scientific">Lapidilactobacillus dextrinicus DSM 20335</name>
    <dbReference type="NCBI Taxonomy" id="1423738"/>
    <lineage>
        <taxon>Bacteria</taxon>
        <taxon>Bacillati</taxon>
        <taxon>Bacillota</taxon>
        <taxon>Bacilli</taxon>
        <taxon>Lactobacillales</taxon>
        <taxon>Lactobacillaceae</taxon>
        <taxon>Lapidilactobacillus</taxon>
    </lineage>
</organism>
<dbReference type="PIRSF" id="PIRSF038958">
    <property type="entry name" value="PG_synth_SpoVB"/>
    <property type="match status" value="1"/>
</dbReference>
<evidence type="ECO:0000313" key="7">
    <source>
        <dbReference type="EMBL" id="KRM79845.1"/>
    </source>
</evidence>
<evidence type="ECO:0000313" key="8">
    <source>
        <dbReference type="Proteomes" id="UP000051813"/>
    </source>
</evidence>
<dbReference type="PATRIC" id="fig|1423738.3.peg.552"/>
<sequence length="553" mass="60758">MARESHRSTTSQAVGNNTADSQASLVKGSAWITAGSIFSRILGAVYIMLWLPMIGDAQTGNLANSLFGKGYNIYSIFLLISTAGIPGAVAKQVARYNTLNEYRVGQRLFKTGVKLMLVLGVVSAGIMYFAAPLYAQSPQEIPVYRSLSAAVLIIPFLSIFRGYFQGYAQMAPSAVSQFVEQLARIIYLLGATYVIMEMRHGNYVAAVVQSTFAAFIGAIFGILTLVWFYARERHNFNQLIAGSNDDVRVSSRQLIIEIIQQSLPFIILGSGITIFQLIDQYTFYGMIHQFYVVSEKQLDIFFAIFNFNANKLVMIVISFASAMATAAIPLLSGAYARGDKKDMAQQIANILQLFLIVMLPAALGMAAVAKPLYTLFYGYDALGTRVLILSSYSAIFLGLFTALAAILQGLYQNGKAMGYLMVGIIIKFAIQYPMIALFNVYGPTVATTIGMLVTCWLMIDSLYRNFHFKLEQTARRALALLGFSMIMFVVAFGTVELMGLFLPLERKIISAIVLAVAVGLGILVYGYLVLRTRIADVIIGARIGGLRERLHIK</sequence>
<feature type="transmembrane region" description="Helical" evidence="6">
    <location>
        <begin position="312"/>
        <end position="335"/>
    </location>
</feature>
<feature type="transmembrane region" description="Helical" evidence="6">
    <location>
        <begin position="419"/>
        <end position="438"/>
    </location>
</feature>
<keyword evidence="5 6" id="KW-0472">Membrane</keyword>
<dbReference type="GO" id="GO:0005886">
    <property type="term" value="C:plasma membrane"/>
    <property type="evidence" value="ECO:0007669"/>
    <property type="project" value="UniProtKB-SubCell"/>
</dbReference>
<evidence type="ECO:0000256" key="1">
    <source>
        <dbReference type="ARBA" id="ARBA00004651"/>
    </source>
</evidence>
<feature type="transmembrane region" description="Helical" evidence="6">
    <location>
        <begin position="30"/>
        <end position="51"/>
    </location>
</feature>
<keyword evidence="8" id="KW-1185">Reference proteome</keyword>
<gene>
    <name evidence="7" type="ORF">FC84_GL000542</name>
</gene>
<dbReference type="Pfam" id="PF01943">
    <property type="entry name" value="Polysacc_synt"/>
    <property type="match status" value="1"/>
</dbReference>
<dbReference type="PANTHER" id="PTHR30250:SF21">
    <property type="entry name" value="LIPID II FLIPPASE MURJ"/>
    <property type="match status" value="1"/>
</dbReference>
<evidence type="ECO:0000256" key="3">
    <source>
        <dbReference type="ARBA" id="ARBA00022692"/>
    </source>
</evidence>
<evidence type="ECO:0000256" key="4">
    <source>
        <dbReference type="ARBA" id="ARBA00022989"/>
    </source>
</evidence>
<feature type="transmembrane region" description="Helical" evidence="6">
    <location>
        <begin position="71"/>
        <end position="90"/>
    </location>
</feature>
<dbReference type="Proteomes" id="UP000051813">
    <property type="component" value="Unassembled WGS sequence"/>
</dbReference>
<keyword evidence="4 6" id="KW-1133">Transmembrane helix</keyword>
<feature type="transmembrane region" description="Helical" evidence="6">
    <location>
        <begin position="143"/>
        <end position="164"/>
    </location>
</feature>
<evidence type="ECO:0000256" key="2">
    <source>
        <dbReference type="ARBA" id="ARBA00022475"/>
    </source>
</evidence>
<comment type="subcellular location">
    <subcellularLocation>
        <location evidence="1">Cell membrane</location>
        <topology evidence="1">Multi-pass membrane protein</topology>
    </subcellularLocation>
</comment>
<dbReference type="RefSeq" id="WP_057753712.1">
    <property type="nucleotide sequence ID" value="NZ_AYYK01000001.1"/>
</dbReference>
<name>A0A0R2BLS2_9LACO</name>
<feature type="transmembrane region" description="Helical" evidence="6">
    <location>
        <begin position="389"/>
        <end position="407"/>
    </location>
</feature>
<protein>
    <submittedName>
        <fullName evidence="7">Polysaccharide transport membrane protein</fullName>
    </submittedName>
</protein>
<feature type="transmembrane region" description="Helical" evidence="6">
    <location>
        <begin position="111"/>
        <end position="131"/>
    </location>
</feature>
<feature type="transmembrane region" description="Helical" evidence="6">
    <location>
        <begin position="347"/>
        <end position="369"/>
    </location>
</feature>
<dbReference type="CDD" id="cd13124">
    <property type="entry name" value="MATE_SpoVB_like"/>
    <property type="match status" value="1"/>
</dbReference>
<dbReference type="EMBL" id="AYYK01000001">
    <property type="protein sequence ID" value="KRM79845.1"/>
    <property type="molecule type" value="Genomic_DNA"/>
</dbReference>
<evidence type="ECO:0000256" key="5">
    <source>
        <dbReference type="ARBA" id="ARBA00023136"/>
    </source>
</evidence>
<feature type="transmembrane region" description="Helical" evidence="6">
    <location>
        <begin position="444"/>
        <end position="466"/>
    </location>
</feature>
<dbReference type="AlphaFoldDB" id="A0A0R2BLS2"/>
<keyword evidence="2" id="KW-1003">Cell membrane</keyword>
<feature type="transmembrane region" description="Helical" evidence="6">
    <location>
        <begin position="478"/>
        <end position="502"/>
    </location>
</feature>
<feature type="transmembrane region" description="Helical" evidence="6">
    <location>
        <begin position="508"/>
        <end position="530"/>
    </location>
</feature>
<dbReference type="STRING" id="1423738.FC84_GL000542"/>